<dbReference type="OrthoDB" id="1707486at2759"/>
<keyword evidence="3" id="KW-0539">Nucleus</keyword>
<evidence type="ECO:0000256" key="1">
    <source>
        <dbReference type="ARBA" id="ARBA00004123"/>
    </source>
</evidence>
<dbReference type="InterPro" id="IPR051377">
    <property type="entry name" value="DNA_Pol-Epsilon_Subunit"/>
</dbReference>
<evidence type="ECO:0000313" key="8">
    <source>
        <dbReference type="EMBL" id="KAH6898923.1"/>
    </source>
</evidence>
<dbReference type="EMBL" id="JAGPYM010000002">
    <property type="protein sequence ID" value="KAH6898923.1"/>
    <property type="molecule type" value="Genomic_DNA"/>
</dbReference>
<feature type="compositionally biased region" description="Basic and acidic residues" evidence="6">
    <location>
        <begin position="67"/>
        <end position="100"/>
    </location>
</feature>
<dbReference type="GO" id="GO:0006974">
    <property type="term" value="P:DNA damage response"/>
    <property type="evidence" value="ECO:0007669"/>
    <property type="project" value="TreeGrafter"/>
</dbReference>
<organism evidence="8 9">
    <name type="scientific">Thelonectria olida</name>
    <dbReference type="NCBI Taxonomy" id="1576542"/>
    <lineage>
        <taxon>Eukaryota</taxon>
        <taxon>Fungi</taxon>
        <taxon>Dikarya</taxon>
        <taxon>Ascomycota</taxon>
        <taxon>Pezizomycotina</taxon>
        <taxon>Sordariomycetes</taxon>
        <taxon>Hypocreomycetidae</taxon>
        <taxon>Hypocreales</taxon>
        <taxon>Nectriaceae</taxon>
        <taxon>Thelonectria</taxon>
    </lineage>
</organism>
<dbReference type="InterPro" id="IPR003958">
    <property type="entry name" value="CBFA_NFYB_domain"/>
</dbReference>
<comment type="caution">
    <text evidence="8">The sequence shown here is derived from an EMBL/GenBank/DDBJ whole genome shotgun (WGS) entry which is preliminary data.</text>
</comment>
<dbReference type="PANTHER" id="PTHR46172:SF1">
    <property type="entry name" value="DNA POLYMERASE EPSILON SUBUNIT 3"/>
    <property type="match status" value="1"/>
</dbReference>
<evidence type="ECO:0000259" key="7">
    <source>
        <dbReference type="Pfam" id="PF00808"/>
    </source>
</evidence>
<dbReference type="GO" id="GO:0008622">
    <property type="term" value="C:epsilon DNA polymerase complex"/>
    <property type="evidence" value="ECO:0007669"/>
    <property type="project" value="TreeGrafter"/>
</dbReference>
<evidence type="ECO:0000256" key="6">
    <source>
        <dbReference type="SAM" id="MobiDB-lite"/>
    </source>
</evidence>
<dbReference type="SUPFAM" id="SSF47113">
    <property type="entry name" value="Histone-fold"/>
    <property type="match status" value="1"/>
</dbReference>
<keyword evidence="9" id="KW-1185">Reference proteome</keyword>
<feature type="compositionally biased region" description="Low complexity" evidence="6">
    <location>
        <begin position="50"/>
        <end position="61"/>
    </location>
</feature>
<evidence type="ECO:0000256" key="2">
    <source>
        <dbReference type="ARBA" id="ARBA00022705"/>
    </source>
</evidence>
<evidence type="ECO:0000313" key="9">
    <source>
        <dbReference type="Proteomes" id="UP000777438"/>
    </source>
</evidence>
<dbReference type="GO" id="GO:0046982">
    <property type="term" value="F:protein heterodimerization activity"/>
    <property type="evidence" value="ECO:0007669"/>
    <property type="project" value="InterPro"/>
</dbReference>
<evidence type="ECO:0000256" key="5">
    <source>
        <dbReference type="ARBA" id="ARBA00042096"/>
    </source>
</evidence>
<dbReference type="GO" id="GO:0008623">
    <property type="term" value="C:CHRAC"/>
    <property type="evidence" value="ECO:0007669"/>
    <property type="project" value="TreeGrafter"/>
</dbReference>
<dbReference type="PANTHER" id="PTHR46172">
    <property type="entry name" value="DNA POLYMERASE EPSILON SUBUNIT 3"/>
    <property type="match status" value="1"/>
</dbReference>
<keyword evidence="2" id="KW-0235">DNA replication</keyword>
<evidence type="ECO:0000256" key="4">
    <source>
        <dbReference type="ARBA" id="ARBA00039775"/>
    </source>
</evidence>
<name>A0A9P9AVJ1_9HYPO</name>
<dbReference type="AlphaFoldDB" id="A0A9P9AVJ1"/>
<feature type="region of interest" description="Disordered" evidence="6">
    <location>
        <begin position="219"/>
        <end position="338"/>
    </location>
</feature>
<dbReference type="GO" id="GO:0031490">
    <property type="term" value="F:chromatin DNA binding"/>
    <property type="evidence" value="ECO:0007669"/>
    <property type="project" value="TreeGrafter"/>
</dbReference>
<protein>
    <recommendedName>
        <fullName evidence="4">DNA polymerase epsilon subunit D</fullName>
    </recommendedName>
    <alternativeName>
        <fullName evidence="5">DNA polymerase II subunit D</fullName>
    </alternativeName>
</protein>
<dbReference type="GO" id="GO:0031507">
    <property type="term" value="P:heterochromatin formation"/>
    <property type="evidence" value="ECO:0007669"/>
    <property type="project" value="TreeGrafter"/>
</dbReference>
<dbReference type="Proteomes" id="UP000777438">
    <property type="component" value="Unassembled WGS sequence"/>
</dbReference>
<dbReference type="Gene3D" id="1.10.20.10">
    <property type="entry name" value="Histone, subunit A"/>
    <property type="match status" value="1"/>
</dbReference>
<reference evidence="8 9" key="1">
    <citation type="journal article" date="2021" name="Nat. Commun.">
        <title>Genetic determinants of endophytism in the Arabidopsis root mycobiome.</title>
        <authorList>
            <person name="Mesny F."/>
            <person name="Miyauchi S."/>
            <person name="Thiergart T."/>
            <person name="Pickel B."/>
            <person name="Atanasova L."/>
            <person name="Karlsson M."/>
            <person name="Huettel B."/>
            <person name="Barry K.W."/>
            <person name="Haridas S."/>
            <person name="Chen C."/>
            <person name="Bauer D."/>
            <person name="Andreopoulos W."/>
            <person name="Pangilinan J."/>
            <person name="LaButti K."/>
            <person name="Riley R."/>
            <person name="Lipzen A."/>
            <person name="Clum A."/>
            <person name="Drula E."/>
            <person name="Henrissat B."/>
            <person name="Kohler A."/>
            <person name="Grigoriev I.V."/>
            <person name="Martin F.M."/>
            <person name="Hacquard S."/>
        </authorList>
    </citation>
    <scope>NUCLEOTIDE SEQUENCE [LARGE SCALE GENOMIC DNA]</scope>
    <source>
        <strain evidence="8 9">MPI-CAGE-CH-0241</strain>
    </source>
</reference>
<feature type="compositionally biased region" description="Acidic residues" evidence="6">
    <location>
        <begin position="275"/>
        <end position="318"/>
    </location>
</feature>
<feature type="compositionally biased region" description="Pro residues" evidence="6">
    <location>
        <begin position="34"/>
        <end position="49"/>
    </location>
</feature>
<feature type="domain" description="Transcription factor CBF/NF-Y/archaeal histone" evidence="7">
    <location>
        <begin position="129"/>
        <end position="193"/>
    </location>
</feature>
<comment type="subcellular location">
    <subcellularLocation>
        <location evidence="1">Nucleus</location>
    </subcellularLocation>
</comment>
<dbReference type="InterPro" id="IPR009072">
    <property type="entry name" value="Histone-fold"/>
</dbReference>
<feature type="compositionally biased region" description="Low complexity" evidence="6">
    <location>
        <begin position="236"/>
        <end position="259"/>
    </location>
</feature>
<feature type="region of interest" description="Disordered" evidence="6">
    <location>
        <begin position="1"/>
        <end position="103"/>
    </location>
</feature>
<proteinExistence type="predicted"/>
<dbReference type="CDD" id="cd22928">
    <property type="entry name" value="HFD_POLE3_DPB4"/>
    <property type="match status" value="1"/>
</dbReference>
<feature type="compositionally biased region" description="Acidic residues" evidence="6">
    <location>
        <begin position="327"/>
        <end position="338"/>
    </location>
</feature>
<dbReference type="GO" id="GO:0006272">
    <property type="term" value="P:leading strand elongation"/>
    <property type="evidence" value="ECO:0007669"/>
    <property type="project" value="TreeGrafter"/>
</dbReference>
<accession>A0A9P9AVJ1</accession>
<sequence>MPPRKSTASRKSDTTTTARLVPMDDAVPKDSIPTPAPPTPVPVPVPAVLPAPVTVPVMAPASTPPQPEKKDKDKDKDKEKGKENEKGKEKEKEKSKEHNEPVTIEVTYLPSLLQRKHDKTDSPNLQDLTLPKSIITRLAKGVLPPNTQIQANAILALSNSTTVFISHLAAHANTITAEAGKKTVTPADVFKALNDTEFQFLREPLEAEFAKFNAIQAEKRTSAKSKKVQPKKPDGTDTAMADTSLADADADTTIASEASGPRAKRARVDPNAAPEVEDDAETEDEEPVPEDDDEQDEVDEEEDDEAEGEPSGDDTQDALEERQGREDADEALDGDESD</sequence>
<gene>
    <name evidence="8" type="ORF">B0T10DRAFT_556212</name>
</gene>
<evidence type="ECO:0000256" key="3">
    <source>
        <dbReference type="ARBA" id="ARBA00023242"/>
    </source>
</evidence>
<dbReference type="Pfam" id="PF00808">
    <property type="entry name" value="CBFD_NFYB_HMF"/>
    <property type="match status" value="1"/>
</dbReference>